<feature type="domain" description="CRIM" evidence="3">
    <location>
        <begin position="371"/>
        <end position="525"/>
    </location>
</feature>
<feature type="region of interest" description="Disordered" evidence="2">
    <location>
        <begin position="525"/>
        <end position="560"/>
    </location>
</feature>
<feature type="region of interest" description="Disordered" evidence="2">
    <location>
        <begin position="116"/>
        <end position="349"/>
    </location>
</feature>
<feature type="region of interest" description="Disordered" evidence="2">
    <location>
        <begin position="479"/>
        <end position="504"/>
    </location>
</feature>
<dbReference type="GO" id="GO:0031932">
    <property type="term" value="C:TORC2 complex"/>
    <property type="evidence" value="ECO:0007669"/>
    <property type="project" value="InterPro"/>
</dbReference>
<dbReference type="PANTHER" id="PTHR13335:SF1">
    <property type="entry name" value="TARGET OF RAPAMYCIN COMPLEX 2 SUBUNIT MAPKAP1"/>
    <property type="match status" value="1"/>
</dbReference>
<proteinExistence type="inferred from homology"/>
<feature type="domain" description="SIN1-type PH" evidence="4">
    <location>
        <begin position="732"/>
        <end position="825"/>
    </location>
</feature>
<evidence type="ECO:0000259" key="5">
    <source>
        <dbReference type="Pfam" id="PF23164"/>
    </source>
</evidence>
<feature type="compositionally biased region" description="Low complexity" evidence="2">
    <location>
        <begin position="298"/>
        <end position="308"/>
    </location>
</feature>
<evidence type="ECO:0000259" key="4">
    <source>
        <dbReference type="Pfam" id="PF16979"/>
    </source>
</evidence>
<feature type="compositionally biased region" description="Polar residues" evidence="2">
    <location>
        <begin position="311"/>
        <end position="328"/>
    </location>
</feature>
<evidence type="ECO:0000256" key="2">
    <source>
        <dbReference type="SAM" id="MobiDB-lite"/>
    </source>
</evidence>
<dbReference type="Pfam" id="PF23164">
    <property type="entry name" value="UBL_AVO1"/>
    <property type="match status" value="1"/>
</dbReference>
<protein>
    <recommendedName>
        <fullName evidence="8">Stress activated MAP kinase interacting protein</fullName>
    </recommendedName>
</protein>
<evidence type="ECO:0000256" key="1">
    <source>
        <dbReference type="ARBA" id="ARBA00009407"/>
    </source>
</evidence>
<dbReference type="GO" id="GO:0038203">
    <property type="term" value="P:TORC2 signaling"/>
    <property type="evidence" value="ECO:0007669"/>
    <property type="project" value="TreeGrafter"/>
</dbReference>
<organism evidence="6 7">
    <name type="scientific">Exophiala mesophila</name>
    <name type="common">Black yeast-like fungus</name>
    <dbReference type="NCBI Taxonomy" id="212818"/>
    <lineage>
        <taxon>Eukaryota</taxon>
        <taxon>Fungi</taxon>
        <taxon>Dikarya</taxon>
        <taxon>Ascomycota</taxon>
        <taxon>Pezizomycotina</taxon>
        <taxon>Eurotiomycetes</taxon>
        <taxon>Chaetothyriomycetidae</taxon>
        <taxon>Chaetothyriales</taxon>
        <taxon>Herpotrichiellaceae</taxon>
        <taxon>Exophiala</taxon>
    </lineage>
</organism>
<feature type="compositionally biased region" description="Polar residues" evidence="2">
    <location>
        <begin position="193"/>
        <end position="209"/>
    </location>
</feature>
<dbReference type="GO" id="GO:0005546">
    <property type="term" value="F:phosphatidylinositol-4,5-bisphosphate binding"/>
    <property type="evidence" value="ECO:0007669"/>
    <property type="project" value="TreeGrafter"/>
</dbReference>
<dbReference type="PANTHER" id="PTHR13335">
    <property type="entry name" value="TARGET OF RAPAMYCIN COMPLEX 2 SUBUNIT MAPKAP1"/>
    <property type="match status" value="1"/>
</dbReference>
<dbReference type="InterPro" id="IPR056385">
    <property type="entry name" value="UBL_AVO1/Sin1"/>
</dbReference>
<evidence type="ECO:0000259" key="3">
    <source>
        <dbReference type="Pfam" id="PF16978"/>
    </source>
</evidence>
<dbReference type="InterPro" id="IPR031313">
    <property type="entry name" value="Sin1_PH_dom"/>
</dbReference>
<reference evidence="6 7" key="1">
    <citation type="submission" date="2017-03" db="EMBL/GenBank/DDBJ databases">
        <title>Genomes of endolithic fungi from Antarctica.</title>
        <authorList>
            <person name="Coleine C."/>
            <person name="Masonjones S."/>
            <person name="Stajich J.E."/>
        </authorList>
    </citation>
    <scope>NUCLEOTIDE SEQUENCE [LARGE SCALE GENOMIC DNA]</scope>
    <source>
        <strain evidence="6 7">CCFEE 6314</strain>
    </source>
</reference>
<comment type="similarity">
    <text evidence="1">Belongs to the SIN1 family.</text>
</comment>
<dbReference type="GO" id="GO:0005737">
    <property type="term" value="C:cytoplasm"/>
    <property type="evidence" value="ECO:0007669"/>
    <property type="project" value="TreeGrafter"/>
</dbReference>
<dbReference type="VEuPathDB" id="FungiDB:PV10_07833"/>
<gene>
    <name evidence="6" type="ORF">B0A52_05769</name>
</gene>
<dbReference type="EMBL" id="NAJM01000026">
    <property type="protein sequence ID" value="RVX69934.1"/>
    <property type="molecule type" value="Genomic_DNA"/>
</dbReference>
<sequence length="834" mass="91076">MIGHSSSSTSSSKEHLLDSLLSRWFGLTAWADPLHMPVAHRGSRFAIWYLRTSYLASVKDGVAERLINVNSSILNTPGFRAAGWSADPVQRTYSPPIPTAINSEYFQTTAELQLTTSAQDEDDEGGLVTGRTSNDTIGPGFNARRRRKREHVQDDDSSDLTDESEEEAEGAQRAAQQIRFAKMPSRNRADSSPIRTSNGPEALTSSPSKRFTDNRRRTGSLGAVEAVKARARRDTTTSSEMSSENEVDPAYFQRRQLYQSHSSRSGTLPVTGVDDSARHLPSLSERGDLHDDSDADSDGSALSSDLGGTVDSESILNPMTQSTLTSSPPGLHSLAGAELPLPVPESPRRQRTVSILHELPPPRPISMMQPTSLLSAALNAQKKTPENPTQAFATMSGKGTPNPLWIKMYAPFSNRATEPLEMPLARTSQDGNAPSVAELIGFGLWTYGEEERQPNLAPEQLNVNKWTLRIVEDGEVDDDFPPLGRTRPVTDFTYNNNRGGRARSREKPFDEFALVEASPTQLEANNKETPQFTPPIPEEATANPAMSLDSTPSHGPAPARVTGLKTNILLAGQPFTSALSNTALTPADRPAPAGPQATPRMGLTKTIKVRYFDLQMATQTMTMELSADSYIAEILDHVCKRWNLEKAGFLLKVAGTNTVAPLDRTIEALGNRSDLDLVRKRFGAGVSLTGSPGSASPNTPLLLDIQGVKKGKKGQSLHPLAQKQDLMSSSSNFKKYYVTRKQLAPFAQGSQRVLVFDGDTIHVMPADSTSSAKFSSIAFNDILRCKVSTKHSKLVRVVVRRVNESKRYDFEARTAGEAQEIVDEVIREMRLARA</sequence>
<dbReference type="InterPro" id="IPR011993">
    <property type="entry name" value="PH-like_dom_sf"/>
</dbReference>
<dbReference type="InterPro" id="IPR031567">
    <property type="entry name" value="CRIM_dom"/>
</dbReference>
<evidence type="ECO:0008006" key="8">
    <source>
        <dbReference type="Google" id="ProtNLM"/>
    </source>
</evidence>
<evidence type="ECO:0000313" key="7">
    <source>
        <dbReference type="Proteomes" id="UP000288859"/>
    </source>
</evidence>
<dbReference type="Gene3D" id="2.30.29.30">
    <property type="entry name" value="Pleckstrin-homology domain (PH domain)/Phosphotyrosine-binding domain (PTB)"/>
    <property type="match status" value="1"/>
</dbReference>
<feature type="compositionally biased region" description="Acidic residues" evidence="2">
    <location>
        <begin position="153"/>
        <end position="169"/>
    </location>
</feature>
<dbReference type="Pfam" id="PF16979">
    <property type="entry name" value="SIN1_PH"/>
    <property type="match status" value="1"/>
</dbReference>
<name>A0A438N302_EXOME</name>
<dbReference type="GO" id="GO:0005886">
    <property type="term" value="C:plasma membrane"/>
    <property type="evidence" value="ECO:0007669"/>
    <property type="project" value="TreeGrafter"/>
</dbReference>
<comment type="caution">
    <text evidence="6">The sequence shown here is derived from an EMBL/GenBank/DDBJ whole genome shotgun (WGS) entry which is preliminary data.</text>
</comment>
<dbReference type="Pfam" id="PF16978">
    <property type="entry name" value="CRIM"/>
    <property type="match status" value="1"/>
</dbReference>
<evidence type="ECO:0000313" key="6">
    <source>
        <dbReference type="EMBL" id="RVX69934.1"/>
    </source>
</evidence>
<accession>A0A438N302</accession>
<feature type="compositionally biased region" description="Polar residues" evidence="2">
    <location>
        <begin position="256"/>
        <end position="268"/>
    </location>
</feature>
<feature type="domain" description="AVO1/Sin1 ubiquitin-like" evidence="5">
    <location>
        <begin position="607"/>
        <end position="681"/>
    </location>
</feature>
<dbReference type="AlphaFoldDB" id="A0A438N302"/>
<dbReference type="InterPro" id="IPR008828">
    <property type="entry name" value="Sin1/Avo1"/>
</dbReference>
<dbReference type="Proteomes" id="UP000288859">
    <property type="component" value="Unassembled WGS sequence"/>
</dbReference>
<dbReference type="OrthoDB" id="63267at2759"/>